<name>A0A1E3B2R7_ASPCR</name>
<dbReference type="Gene3D" id="3.60.10.10">
    <property type="entry name" value="Endonuclease/exonuclease/phosphatase"/>
    <property type="match status" value="1"/>
</dbReference>
<dbReference type="Proteomes" id="UP000094569">
    <property type="component" value="Unassembled WGS sequence"/>
</dbReference>
<reference evidence="2 3" key="1">
    <citation type="journal article" date="2016" name="BMC Genomics">
        <title>Comparative genomic and transcriptomic analyses of the Fuzhuan brick tea-fermentation fungus Aspergillus cristatus.</title>
        <authorList>
            <person name="Ge Y."/>
            <person name="Wang Y."/>
            <person name="Liu Y."/>
            <person name="Tan Y."/>
            <person name="Ren X."/>
            <person name="Zhang X."/>
            <person name="Hyde K.D."/>
            <person name="Liu Y."/>
            <person name="Liu Z."/>
        </authorList>
    </citation>
    <scope>NUCLEOTIDE SEQUENCE [LARGE SCALE GENOMIC DNA]</scope>
    <source>
        <strain evidence="2 3">GZAAS20.1005</strain>
    </source>
</reference>
<accession>A0A1E3B2R7</accession>
<dbReference type="InterPro" id="IPR000477">
    <property type="entry name" value="RT_dom"/>
</dbReference>
<sequence length="1222" mass="137421">MDILRKHLDKTCSAAIKEIQQVPSGLAIWPKDGPGLQLLTEHRELLERLIQGATAEVEQKWAIYALPNAPQQYTSYDGTQVPVTEQMALDEFKLQTGLSPLRFYRSNKNPLSGTLVMAVPETQVQTVPKRVYLFGENIPIKHKPLRPRIEQCTQCWDYHNPRTCTRIPRCRICSQKDHSEELHSHHNHKKSPEPNCANCCGPFPADHSNCPTKPTIQQGVIQRLSRSQFIALNVGRNWEAHETALQLAFESDCHAVLIQEPWIFTDRSRRISKHHPSFHQLAPIEDWSNRPRVLTYIQKHPHLKAELVPFGPTSRDILAVRINTPQKTALLVNIYNAPRNAVDEGQGLESLMTQTIPSLPCLIAGDFNLRHPNWQSSAQPSLRAEPFLAWAESQDLTLTLPPDSPTRGQNMIDLSWANSALLSLGISSEVAADLPPLADHEPILTTIQWSINNLPRDTPPFRWSTHNDKLFQETLQGEKRHVDGITSTLPPCPSPSQLDELALSITQAISTSLEASTKRVYPRPCGHKWWNQDCSSVVRTLRRTVRDPMSTPEGIEDAKRTLRRVVRHSKRQFWRSKVDEFEEPKDVFNAVKWNRTEGTLPISPLKEGDRLHTSTDDKASYLVRALLQKTSCSEDVELNLEPISNPTLPFPAITEKEIYTAVAKPKNSTPGKDGITTSILRKAWPALGPAISTLYRHCLEQGWHPTPFRDASLVAIPKPGKRDRSSPRAYRLIALLSVLGKGLERLIARRMAWIAIKCKVLHPQQFGALPLRSATDLAAALIHDVEEAWSRGLKASMLTLDVQGAFDAILSGRLIRRLREQGWPTNVVQWVASFTQGRTASLRLGNHTSQTYQVPAGLPQGSPISPILFMLFIEPIFKQGSVCARRGRFGYADDICQLVASPSLEKNCTVLQHCTEELRQWGAREGLTFDFNKTELQHFTRGTNHSNPTCSIHTSQGSHTVTPPPPGGATRWLGIWFDRRLSFSKHCRTLVAKAKQTTAGVRSLANTVRGTKAHLLRQATVACVISVLCYGAEAWWPGRNRPRPRNQGSVSNRVDSSLSCLDRVLRDALRGTLPVYRTTPIPALHRETAIPPMEIILDQKRASARLRVARLDNRHPVHRRLFRTRPFPVNTRLIHNHLPWLQGVEQTDPLVYPPWQTENPKTIQNICPTRDRAEATAAYEGLKAACDSAQAPYTQNLYVLLDNQEVAQQLQGVTVLVHDLCT</sequence>
<dbReference type="Pfam" id="PF00078">
    <property type="entry name" value="RVT_1"/>
    <property type="match status" value="1"/>
</dbReference>
<keyword evidence="3" id="KW-1185">Reference proteome</keyword>
<dbReference type="CDD" id="cd01650">
    <property type="entry name" value="RT_nLTR_like"/>
    <property type="match status" value="1"/>
</dbReference>
<feature type="domain" description="Reverse transcriptase" evidence="1">
    <location>
        <begin position="697"/>
        <end position="977"/>
    </location>
</feature>
<protein>
    <recommendedName>
        <fullName evidence="1">Reverse transcriptase domain-containing protein</fullName>
    </recommendedName>
</protein>
<evidence type="ECO:0000313" key="2">
    <source>
        <dbReference type="EMBL" id="ODM15242.1"/>
    </source>
</evidence>
<gene>
    <name evidence="2" type="ORF">SI65_09183</name>
</gene>
<dbReference type="PANTHER" id="PTHR33481:SF1">
    <property type="entry name" value="ENDONUCLEASE_EXONUCLEASE_PHOSPHATASE DOMAIN-CONTAINING PROTEIN-RELATED"/>
    <property type="match status" value="1"/>
</dbReference>
<dbReference type="GO" id="GO:0003824">
    <property type="term" value="F:catalytic activity"/>
    <property type="evidence" value="ECO:0007669"/>
    <property type="project" value="InterPro"/>
</dbReference>
<dbReference type="PANTHER" id="PTHR33481">
    <property type="entry name" value="REVERSE TRANSCRIPTASE"/>
    <property type="match status" value="1"/>
</dbReference>
<evidence type="ECO:0000259" key="1">
    <source>
        <dbReference type="PROSITE" id="PS50878"/>
    </source>
</evidence>
<dbReference type="OrthoDB" id="4357294at2759"/>
<dbReference type="SUPFAM" id="SSF56672">
    <property type="entry name" value="DNA/RNA polymerases"/>
    <property type="match status" value="1"/>
</dbReference>
<dbReference type="InterPro" id="IPR036691">
    <property type="entry name" value="Endo/exonu/phosph_ase_sf"/>
</dbReference>
<dbReference type="Pfam" id="PF14529">
    <property type="entry name" value="Exo_endo_phos_2"/>
    <property type="match status" value="1"/>
</dbReference>
<dbReference type="AlphaFoldDB" id="A0A1E3B2R7"/>
<dbReference type="InterPro" id="IPR005135">
    <property type="entry name" value="Endo/exonuclease/phosphatase"/>
</dbReference>
<proteinExistence type="predicted"/>
<dbReference type="PROSITE" id="PS50878">
    <property type="entry name" value="RT_POL"/>
    <property type="match status" value="1"/>
</dbReference>
<comment type="caution">
    <text evidence="2">The sequence shown here is derived from an EMBL/GenBank/DDBJ whole genome shotgun (WGS) entry which is preliminary data.</text>
</comment>
<evidence type="ECO:0000313" key="3">
    <source>
        <dbReference type="Proteomes" id="UP000094569"/>
    </source>
</evidence>
<dbReference type="STRING" id="573508.A0A1E3B2R7"/>
<dbReference type="InterPro" id="IPR043502">
    <property type="entry name" value="DNA/RNA_pol_sf"/>
</dbReference>
<dbReference type="EMBL" id="JXNT01000017">
    <property type="protein sequence ID" value="ODM15242.1"/>
    <property type="molecule type" value="Genomic_DNA"/>
</dbReference>
<dbReference type="VEuPathDB" id="FungiDB:SI65_09183"/>
<organism evidence="2 3">
    <name type="scientific">Aspergillus cristatus</name>
    <name type="common">Chinese Fuzhuan brick tea-fermentation fungus</name>
    <name type="synonym">Eurotium cristatum</name>
    <dbReference type="NCBI Taxonomy" id="573508"/>
    <lineage>
        <taxon>Eukaryota</taxon>
        <taxon>Fungi</taxon>
        <taxon>Dikarya</taxon>
        <taxon>Ascomycota</taxon>
        <taxon>Pezizomycotina</taxon>
        <taxon>Eurotiomycetes</taxon>
        <taxon>Eurotiomycetidae</taxon>
        <taxon>Eurotiales</taxon>
        <taxon>Aspergillaceae</taxon>
        <taxon>Aspergillus</taxon>
        <taxon>Aspergillus subgen. Aspergillus</taxon>
    </lineage>
</organism>
<dbReference type="SUPFAM" id="SSF56219">
    <property type="entry name" value="DNase I-like"/>
    <property type="match status" value="1"/>
</dbReference>